<dbReference type="AlphaFoldDB" id="A0A6L2ML88"/>
<organism evidence="2">
    <name type="scientific">Tanacetum cinerariifolium</name>
    <name type="common">Dalmatian daisy</name>
    <name type="synonym">Chrysanthemum cinerariifolium</name>
    <dbReference type="NCBI Taxonomy" id="118510"/>
    <lineage>
        <taxon>Eukaryota</taxon>
        <taxon>Viridiplantae</taxon>
        <taxon>Streptophyta</taxon>
        <taxon>Embryophyta</taxon>
        <taxon>Tracheophyta</taxon>
        <taxon>Spermatophyta</taxon>
        <taxon>Magnoliopsida</taxon>
        <taxon>eudicotyledons</taxon>
        <taxon>Gunneridae</taxon>
        <taxon>Pentapetalae</taxon>
        <taxon>asterids</taxon>
        <taxon>campanulids</taxon>
        <taxon>Asterales</taxon>
        <taxon>Asteraceae</taxon>
        <taxon>Asteroideae</taxon>
        <taxon>Anthemideae</taxon>
        <taxon>Anthemidinae</taxon>
        <taxon>Tanacetum</taxon>
    </lineage>
</organism>
<protein>
    <submittedName>
        <fullName evidence="2">Uncharacterized protein</fullName>
    </submittedName>
</protein>
<dbReference type="EMBL" id="BKCJ010006807">
    <property type="protein sequence ID" value="GEU74037.1"/>
    <property type="molecule type" value="Genomic_DNA"/>
</dbReference>
<evidence type="ECO:0000256" key="1">
    <source>
        <dbReference type="SAM" id="MobiDB-lite"/>
    </source>
</evidence>
<accession>A0A6L2ML88</accession>
<sequence length="370" mass="40891">MGEIGAKGTLKKSCLPPSVHNWTLKPNQPEETPFTDHMKAIYNLDVPVDSKALKSSSQTEEIPQGKKPKAKSHSKKDIQSSSAKDKSPSHPLPPTPVVGEMYKEAQQAAGGPISLWATGEEGDYPLLSSGINEECRANDLLKNTKLEDLSDLMKYTRSAFFTPDSIQDEPIIITNESEEEEADKDDTHIASHNVPEDTSNELEQQKAKAKAEVTLLKARPSYPDVNQLTNLLVAKLKNIQWELPIEFQAIPALVSITVVESALKATTKDVPLAGQATTSPAEGKKNTKDAKTNLKDELDDLLGTNVMTQFYNKKLLFDKYCDKMLKRKKIPKITNCEVLTKKGPITLKIYREDGSEEVISNLKVSDLHLA</sequence>
<evidence type="ECO:0000313" key="2">
    <source>
        <dbReference type="EMBL" id="GEU74037.1"/>
    </source>
</evidence>
<comment type="caution">
    <text evidence="2">The sequence shown here is derived from an EMBL/GenBank/DDBJ whole genome shotgun (WGS) entry which is preliminary data.</text>
</comment>
<name>A0A6L2ML88_TANCI</name>
<feature type="compositionally biased region" description="Polar residues" evidence="1">
    <location>
        <begin position="20"/>
        <end position="30"/>
    </location>
</feature>
<feature type="compositionally biased region" description="Basic and acidic residues" evidence="1">
    <location>
        <begin position="75"/>
        <end position="88"/>
    </location>
</feature>
<proteinExistence type="predicted"/>
<reference evidence="2" key="1">
    <citation type="journal article" date="2019" name="Sci. Rep.">
        <title>Draft genome of Tanacetum cinerariifolium, the natural source of mosquito coil.</title>
        <authorList>
            <person name="Yamashiro T."/>
            <person name="Shiraishi A."/>
            <person name="Satake H."/>
            <person name="Nakayama K."/>
        </authorList>
    </citation>
    <scope>NUCLEOTIDE SEQUENCE</scope>
</reference>
<gene>
    <name evidence="2" type="ORF">Tci_046015</name>
</gene>
<feature type="region of interest" description="Disordered" evidence="1">
    <location>
        <begin position="1"/>
        <end position="36"/>
    </location>
</feature>
<feature type="region of interest" description="Disordered" evidence="1">
    <location>
        <begin position="52"/>
        <end position="97"/>
    </location>
</feature>